<keyword evidence="1" id="KW-0732">Signal</keyword>
<feature type="signal peptide" evidence="1">
    <location>
        <begin position="1"/>
        <end position="20"/>
    </location>
</feature>
<evidence type="ECO:0000256" key="1">
    <source>
        <dbReference type="SAM" id="SignalP"/>
    </source>
</evidence>
<dbReference type="EMBL" id="JARGDH010000003">
    <property type="protein sequence ID" value="KAL0273932.1"/>
    <property type="molecule type" value="Genomic_DNA"/>
</dbReference>
<reference evidence="2" key="1">
    <citation type="journal article" date="2024" name="Gigascience">
        <title>Chromosome-level genome of the poultry shaft louse Menopon gallinae provides insight into the host-switching and adaptive evolution of parasitic lice.</title>
        <authorList>
            <person name="Xu Y."/>
            <person name="Ma L."/>
            <person name="Liu S."/>
            <person name="Liang Y."/>
            <person name="Liu Q."/>
            <person name="He Z."/>
            <person name="Tian L."/>
            <person name="Duan Y."/>
            <person name="Cai W."/>
            <person name="Li H."/>
            <person name="Song F."/>
        </authorList>
    </citation>
    <scope>NUCLEOTIDE SEQUENCE</scope>
    <source>
        <strain evidence="2">Cailab_2023a</strain>
    </source>
</reference>
<proteinExistence type="predicted"/>
<accession>A0AAW2HVX9</accession>
<feature type="chain" id="PRO_5043811295" evidence="1">
    <location>
        <begin position="21"/>
        <end position="79"/>
    </location>
</feature>
<protein>
    <submittedName>
        <fullName evidence="2">Uncharacterized protein</fullName>
    </submittedName>
</protein>
<dbReference type="AlphaFoldDB" id="A0AAW2HVX9"/>
<evidence type="ECO:0000313" key="2">
    <source>
        <dbReference type="EMBL" id="KAL0273932.1"/>
    </source>
</evidence>
<name>A0AAW2HVX9_9NEOP</name>
<sequence length="79" mass="8735">MRFIPILLLIAVAMILSAVGKPEKPVKKEKKSQRHWYRPPPGNWTYVVPARPGYWWVPARPVRPTAAPAAAPAQAPNAG</sequence>
<gene>
    <name evidence="2" type="ORF">PYX00_006492</name>
</gene>
<comment type="caution">
    <text evidence="2">The sequence shown here is derived from an EMBL/GenBank/DDBJ whole genome shotgun (WGS) entry which is preliminary data.</text>
</comment>
<organism evidence="2">
    <name type="scientific">Menopon gallinae</name>
    <name type="common">poultry shaft louse</name>
    <dbReference type="NCBI Taxonomy" id="328185"/>
    <lineage>
        <taxon>Eukaryota</taxon>
        <taxon>Metazoa</taxon>
        <taxon>Ecdysozoa</taxon>
        <taxon>Arthropoda</taxon>
        <taxon>Hexapoda</taxon>
        <taxon>Insecta</taxon>
        <taxon>Pterygota</taxon>
        <taxon>Neoptera</taxon>
        <taxon>Paraneoptera</taxon>
        <taxon>Psocodea</taxon>
        <taxon>Troctomorpha</taxon>
        <taxon>Phthiraptera</taxon>
        <taxon>Amblycera</taxon>
        <taxon>Menoponidae</taxon>
        <taxon>Menopon</taxon>
    </lineage>
</organism>